<organism evidence="4">
    <name type="scientific">Gongylonema pulchrum</name>
    <dbReference type="NCBI Taxonomy" id="637853"/>
    <lineage>
        <taxon>Eukaryota</taxon>
        <taxon>Metazoa</taxon>
        <taxon>Ecdysozoa</taxon>
        <taxon>Nematoda</taxon>
        <taxon>Chromadorea</taxon>
        <taxon>Rhabditida</taxon>
        <taxon>Spirurina</taxon>
        <taxon>Spiruromorpha</taxon>
        <taxon>Spiruroidea</taxon>
        <taxon>Gongylonematidae</taxon>
        <taxon>Gongylonema</taxon>
    </lineage>
</organism>
<name>A0A183EQZ4_9BILA</name>
<reference evidence="4" key="1">
    <citation type="submission" date="2016-06" db="UniProtKB">
        <authorList>
            <consortium name="WormBaseParasite"/>
        </authorList>
    </citation>
    <scope>IDENTIFICATION</scope>
</reference>
<evidence type="ECO:0000313" key="2">
    <source>
        <dbReference type="EMBL" id="VDN41401.1"/>
    </source>
</evidence>
<evidence type="ECO:0000256" key="1">
    <source>
        <dbReference type="SAM" id="MobiDB-lite"/>
    </source>
</evidence>
<sequence>MASLGQGPVMGMMTAGQQQQQQQQQQNGTTTTGKKGSSKRSKANKANAAAVSSLSNDEQQQQQLLMARRKQQPLMTAGQTHPGLPPGMLPAQDFYMPQGMCAAAGTMPPPSAMQPRQQHPFAPMVNNVAAMNAGTMAQFDAFDGTL</sequence>
<evidence type="ECO:0000313" key="4">
    <source>
        <dbReference type="WBParaSite" id="GPUH_0002341501-mRNA-1"/>
    </source>
</evidence>
<keyword evidence="3" id="KW-1185">Reference proteome</keyword>
<dbReference type="AlphaFoldDB" id="A0A183EQZ4"/>
<gene>
    <name evidence="2" type="ORF">GPUH_LOCUS23384</name>
</gene>
<reference evidence="2 3" key="2">
    <citation type="submission" date="2018-11" db="EMBL/GenBank/DDBJ databases">
        <authorList>
            <consortium name="Pathogen Informatics"/>
        </authorList>
    </citation>
    <scope>NUCLEOTIDE SEQUENCE [LARGE SCALE GENOMIC DNA]</scope>
</reference>
<dbReference type="Proteomes" id="UP000271098">
    <property type="component" value="Unassembled WGS sequence"/>
</dbReference>
<protein>
    <submittedName>
        <fullName evidence="4">LID domain-containing protein</fullName>
    </submittedName>
</protein>
<accession>A0A183EQZ4</accession>
<dbReference type="WBParaSite" id="GPUH_0002341501-mRNA-1">
    <property type="protein sequence ID" value="GPUH_0002341501-mRNA-1"/>
    <property type="gene ID" value="GPUH_0002341501"/>
</dbReference>
<feature type="compositionally biased region" description="Low complexity" evidence="1">
    <location>
        <begin position="10"/>
        <end position="35"/>
    </location>
</feature>
<proteinExistence type="predicted"/>
<dbReference type="EMBL" id="UYRT01097674">
    <property type="protein sequence ID" value="VDN41401.1"/>
    <property type="molecule type" value="Genomic_DNA"/>
</dbReference>
<feature type="compositionally biased region" description="Polar residues" evidence="1">
    <location>
        <begin position="50"/>
        <end position="64"/>
    </location>
</feature>
<evidence type="ECO:0000313" key="3">
    <source>
        <dbReference type="Proteomes" id="UP000271098"/>
    </source>
</evidence>
<feature type="region of interest" description="Disordered" evidence="1">
    <location>
        <begin position="1"/>
        <end position="91"/>
    </location>
</feature>